<evidence type="ECO:0000313" key="1">
    <source>
        <dbReference type="EMBL" id="MDJ1173453.1"/>
    </source>
</evidence>
<dbReference type="RefSeq" id="WP_283765816.1">
    <property type="nucleotide sequence ID" value="NZ_JAQOSO010000021.1"/>
</dbReference>
<dbReference type="EMBL" id="JAQOSO010000021">
    <property type="protein sequence ID" value="MDJ1173453.1"/>
    <property type="molecule type" value="Genomic_DNA"/>
</dbReference>
<sequence>MTQLLEEAIAQLKQLPEDQQDAFPKVSRSESPLVCWLRSKQNRLEHQDTNTSVLLVQFQPKIYK</sequence>
<gene>
    <name evidence="1" type="ORF">PMG25_05040</name>
</gene>
<comment type="caution">
    <text evidence="1">The sequence shown here is derived from an EMBL/GenBank/DDBJ whole genome shotgun (WGS) entry which is preliminary data.</text>
</comment>
<name>A0ABT7B5B6_9CYAN</name>
<keyword evidence="2" id="KW-1185">Reference proteome</keyword>
<accession>A0ABT7B5B6</accession>
<evidence type="ECO:0000313" key="2">
    <source>
        <dbReference type="Proteomes" id="UP001235849"/>
    </source>
</evidence>
<dbReference type="Proteomes" id="UP001235849">
    <property type="component" value="Unassembled WGS sequence"/>
</dbReference>
<protein>
    <submittedName>
        <fullName evidence="1">Uncharacterized protein</fullName>
    </submittedName>
</protein>
<reference evidence="1 2" key="1">
    <citation type="submission" date="2023-01" db="EMBL/GenBank/DDBJ databases">
        <title>Novel diversity within Roseofilum (Cyanobacteria; Desertifilaceae) from marine benthic mats with descriptions of four novel species.</title>
        <authorList>
            <person name="Wang Y."/>
            <person name="Berthold D.E."/>
            <person name="Hu J."/>
            <person name="Lefler F.W."/>
            <person name="Laughinghouse H.D. IV."/>
        </authorList>
    </citation>
    <scope>NUCLEOTIDE SEQUENCE [LARGE SCALE GENOMIC DNA]</scope>
    <source>
        <strain evidence="1 2">BLCC-M114</strain>
    </source>
</reference>
<organism evidence="1 2">
    <name type="scientific">Roseofilum capinflatum BLCC-M114</name>
    <dbReference type="NCBI Taxonomy" id="3022440"/>
    <lineage>
        <taxon>Bacteria</taxon>
        <taxon>Bacillati</taxon>
        <taxon>Cyanobacteriota</taxon>
        <taxon>Cyanophyceae</taxon>
        <taxon>Desertifilales</taxon>
        <taxon>Desertifilaceae</taxon>
        <taxon>Roseofilum</taxon>
        <taxon>Roseofilum capinflatum</taxon>
    </lineage>
</organism>
<proteinExistence type="predicted"/>